<gene>
    <name evidence="3" type="ORF">H8R92_04085</name>
</gene>
<dbReference type="Gene3D" id="3.40.50.2000">
    <property type="entry name" value="Glycogen Phosphorylase B"/>
    <property type="match status" value="2"/>
</dbReference>
<evidence type="ECO:0000313" key="3">
    <source>
        <dbReference type="EMBL" id="MBC5639622.1"/>
    </source>
</evidence>
<proteinExistence type="predicted"/>
<sequence length="389" mass="44593">MHIMFIPSWYSNVRNKVHGSFFKEQALELQKAGVKVTVAYNEVWPLTMLGKIHEEKGLKYNVEDGLKTYRYKNYNYIPKNPLMFKVFNKRMEKLYKEIVKKEGVIDIIHAQSSLWGGISAAYIAEKYNIPLVITEHSSVERGPYVKKSYIPFICDSYKKAQKVITVGNGLKNEIESLSGRQDIEVIGNLVDLSKFTIKKRIKNEKFIFFSLAFLEGEKGFDTLIKSFAKKFKDKEAVLYIGGDGSQRSWLEALTVENGVKDQIIFLGALSRDDVSKWMNKCDCFVLPSRYETFGVVYIEALASGRPVIGALNGGAEDIINNLNGYLIPIDDIDILAEKMIEVYDNIESYDEEEIRIDCLKRFSPKVIVNKIISVYKEVLKDSVKFRMKK</sequence>
<dbReference type="RefSeq" id="WP_022211126.1">
    <property type="nucleotide sequence ID" value="NZ_JACOOQ010000004.1"/>
</dbReference>
<evidence type="ECO:0000259" key="1">
    <source>
        <dbReference type="Pfam" id="PF00534"/>
    </source>
</evidence>
<keyword evidence="3" id="KW-0808">Transferase</keyword>
<keyword evidence="4" id="KW-1185">Reference proteome</keyword>
<protein>
    <submittedName>
        <fullName evidence="3">Glycosyltransferase</fullName>
    </submittedName>
</protein>
<dbReference type="SUPFAM" id="SSF53756">
    <property type="entry name" value="UDP-Glycosyltransferase/glycogen phosphorylase"/>
    <property type="match status" value="1"/>
</dbReference>
<dbReference type="Proteomes" id="UP000662088">
    <property type="component" value="Unassembled WGS sequence"/>
</dbReference>
<dbReference type="Pfam" id="PF13439">
    <property type="entry name" value="Glyco_transf_4"/>
    <property type="match status" value="1"/>
</dbReference>
<name>A0A8I0ACJ5_9CLOT</name>
<feature type="domain" description="Glycosyltransferase subfamily 4-like N-terminal" evidence="2">
    <location>
        <begin position="23"/>
        <end position="193"/>
    </location>
</feature>
<reference evidence="3" key="1">
    <citation type="submission" date="2020-08" db="EMBL/GenBank/DDBJ databases">
        <title>Genome public.</title>
        <authorList>
            <person name="Liu C."/>
            <person name="Sun Q."/>
        </authorList>
    </citation>
    <scope>NUCLEOTIDE SEQUENCE</scope>
    <source>
        <strain evidence="3">NSJ-42</strain>
    </source>
</reference>
<dbReference type="InterPro" id="IPR028098">
    <property type="entry name" value="Glyco_trans_4-like_N"/>
</dbReference>
<dbReference type="GO" id="GO:0016758">
    <property type="term" value="F:hexosyltransferase activity"/>
    <property type="evidence" value="ECO:0007669"/>
    <property type="project" value="TreeGrafter"/>
</dbReference>
<dbReference type="EMBL" id="JACOOQ010000004">
    <property type="protein sequence ID" value="MBC5639622.1"/>
    <property type="molecule type" value="Genomic_DNA"/>
</dbReference>
<dbReference type="InterPro" id="IPR050194">
    <property type="entry name" value="Glycosyltransferase_grp1"/>
</dbReference>
<comment type="caution">
    <text evidence="3">The sequence shown here is derived from an EMBL/GenBank/DDBJ whole genome shotgun (WGS) entry which is preliminary data.</text>
</comment>
<dbReference type="Pfam" id="PF00534">
    <property type="entry name" value="Glycos_transf_1"/>
    <property type="match status" value="1"/>
</dbReference>
<evidence type="ECO:0000259" key="2">
    <source>
        <dbReference type="Pfam" id="PF13439"/>
    </source>
</evidence>
<dbReference type="PANTHER" id="PTHR45947:SF3">
    <property type="entry name" value="SULFOQUINOVOSYL TRANSFERASE SQD2"/>
    <property type="match status" value="1"/>
</dbReference>
<dbReference type="InterPro" id="IPR001296">
    <property type="entry name" value="Glyco_trans_1"/>
</dbReference>
<dbReference type="AlphaFoldDB" id="A0A8I0ACJ5"/>
<evidence type="ECO:0000313" key="4">
    <source>
        <dbReference type="Proteomes" id="UP000662088"/>
    </source>
</evidence>
<feature type="domain" description="Glycosyl transferase family 1" evidence="1">
    <location>
        <begin position="198"/>
        <end position="348"/>
    </location>
</feature>
<accession>A0A8I0ACJ5</accession>
<dbReference type="PANTHER" id="PTHR45947">
    <property type="entry name" value="SULFOQUINOVOSYL TRANSFERASE SQD2"/>
    <property type="match status" value="1"/>
</dbReference>
<organism evidence="3 4">
    <name type="scientific">Clostridium lentum</name>
    <dbReference type="NCBI Taxonomy" id="2763037"/>
    <lineage>
        <taxon>Bacteria</taxon>
        <taxon>Bacillati</taxon>
        <taxon>Bacillota</taxon>
        <taxon>Clostridia</taxon>
        <taxon>Eubacteriales</taxon>
        <taxon>Clostridiaceae</taxon>
        <taxon>Clostridium</taxon>
    </lineage>
</organism>